<evidence type="ECO:0000313" key="6">
    <source>
        <dbReference type="EMBL" id="MDC8770207.1"/>
    </source>
</evidence>
<dbReference type="Pfam" id="PF00126">
    <property type="entry name" value="HTH_1"/>
    <property type="match status" value="1"/>
</dbReference>
<comment type="similarity">
    <text evidence="1">Belongs to the LysR transcriptional regulatory family.</text>
</comment>
<dbReference type="Proteomes" id="UP001221189">
    <property type="component" value="Unassembled WGS sequence"/>
</dbReference>
<dbReference type="RefSeq" id="WP_273598680.1">
    <property type="nucleotide sequence ID" value="NZ_JAQQXT010000001.1"/>
</dbReference>
<feature type="domain" description="HTH lysR-type" evidence="5">
    <location>
        <begin position="23"/>
        <end position="80"/>
    </location>
</feature>
<evidence type="ECO:0000256" key="1">
    <source>
        <dbReference type="ARBA" id="ARBA00009437"/>
    </source>
</evidence>
<evidence type="ECO:0000256" key="4">
    <source>
        <dbReference type="ARBA" id="ARBA00023163"/>
    </source>
</evidence>
<keyword evidence="3" id="KW-0238">DNA-binding</keyword>
<dbReference type="PANTHER" id="PTHR30537:SF1">
    <property type="entry name" value="HTH-TYPE TRANSCRIPTIONAL REGULATOR PGRR"/>
    <property type="match status" value="1"/>
</dbReference>
<evidence type="ECO:0000256" key="2">
    <source>
        <dbReference type="ARBA" id="ARBA00023015"/>
    </source>
</evidence>
<keyword evidence="2" id="KW-0805">Transcription regulation</keyword>
<dbReference type="InterPro" id="IPR036390">
    <property type="entry name" value="WH_DNA-bd_sf"/>
</dbReference>
<gene>
    <name evidence="6" type="ORF">PRZ03_01395</name>
</gene>
<dbReference type="Pfam" id="PF03466">
    <property type="entry name" value="LysR_substrate"/>
    <property type="match status" value="1"/>
</dbReference>
<dbReference type="PANTHER" id="PTHR30537">
    <property type="entry name" value="HTH-TYPE TRANSCRIPTIONAL REGULATOR"/>
    <property type="match status" value="1"/>
</dbReference>
<dbReference type="InterPro" id="IPR000847">
    <property type="entry name" value="LysR_HTH_N"/>
</dbReference>
<dbReference type="InterPro" id="IPR058163">
    <property type="entry name" value="LysR-type_TF_proteobact-type"/>
</dbReference>
<protein>
    <submittedName>
        <fullName evidence="6">LysR family transcriptional regulator</fullName>
    </submittedName>
</protein>
<keyword evidence="4" id="KW-0804">Transcription</keyword>
<dbReference type="SUPFAM" id="SSF53850">
    <property type="entry name" value="Periplasmic binding protein-like II"/>
    <property type="match status" value="1"/>
</dbReference>
<dbReference type="Gene3D" id="1.10.10.10">
    <property type="entry name" value="Winged helix-like DNA-binding domain superfamily/Winged helix DNA-binding domain"/>
    <property type="match status" value="1"/>
</dbReference>
<sequence>MHGPCSRTEQCNAADNIATMAEPDFQHLRIFLAVAEARSFRAAALNLGLSPSAVSQAMRRLEQEIGVTLLARSTRSVALTAAGQQLLTQAEPALRSLRLSYADLSQLGGEIKGCLRLSVPRSAARLVLAPLVARFLAEHPAVEVELHTQDVMVDIVALGFDAGVRFAERLPLDMVAIPLGGAQRFIVVGAPALLARTLAPAHPRDLLQAPCVRQRFASGAMFRWEFECGAEQLTLDVSGPLLVDDQSVALAAALEGAGFAYVYECAAREHLLAGRLVQVLSDWCPAGTGFSLYYPGRSQASPALRAFIAMLKAQATV</sequence>
<proteinExistence type="inferred from homology"/>
<organism evidence="6 7">
    <name type="scientific">Roseateles albus</name>
    <dbReference type="NCBI Taxonomy" id="2987525"/>
    <lineage>
        <taxon>Bacteria</taxon>
        <taxon>Pseudomonadati</taxon>
        <taxon>Pseudomonadota</taxon>
        <taxon>Betaproteobacteria</taxon>
        <taxon>Burkholderiales</taxon>
        <taxon>Sphaerotilaceae</taxon>
        <taxon>Roseateles</taxon>
    </lineage>
</organism>
<reference evidence="6 7" key="1">
    <citation type="submission" date="2022-10" db="EMBL/GenBank/DDBJ databases">
        <title>Paucibacter sp. hw1 Genome sequencing.</title>
        <authorList>
            <person name="Park S."/>
        </authorList>
    </citation>
    <scope>NUCLEOTIDE SEQUENCE [LARGE SCALE GENOMIC DNA]</scope>
    <source>
        <strain evidence="7">hw1</strain>
    </source>
</reference>
<keyword evidence="7" id="KW-1185">Reference proteome</keyword>
<dbReference type="PRINTS" id="PR00039">
    <property type="entry name" value="HTHLYSR"/>
</dbReference>
<evidence type="ECO:0000259" key="5">
    <source>
        <dbReference type="PROSITE" id="PS50931"/>
    </source>
</evidence>
<dbReference type="PROSITE" id="PS50931">
    <property type="entry name" value="HTH_LYSR"/>
    <property type="match status" value="1"/>
</dbReference>
<accession>A0ABT5K9Y7</accession>
<dbReference type="InterPro" id="IPR036388">
    <property type="entry name" value="WH-like_DNA-bd_sf"/>
</dbReference>
<evidence type="ECO:0000313" key="7">
    <source>
        <dbReference type="Proteomes" id="UP001221189"/>
    </source>
</evidence>
<dbReference type="InterPro" id="IPR005119">
    <property type="entry name" value="LysR_subst-bd"/>
</dbReference>
<dbReference type="Gene3D" id="3.40.190.290">
    <property type="match status" value="1"/>
</dbReference>
<evidence type="ECO:0000256" key="3">
    <source>
        <dbReference type="ARBA" id="ARBA00023125"/>
    </source>
</evidence>
<dbReference type="EMBL" id="JAQQXT010000001">
    <property type="protein sequence ID" value="MDC8770207.1"/>
    <property type="molecule type" value="Genomic_DNA"/>
</dbReference>
<dbReference type="SUPFAM" id="SSF46785">
    <property type="entry name" value="Winged helix' DNA-binding domain"/>
    <property type="match status" value="1"/>
</dbReference>
<comment type="caution">
    <text evidence="6">The sequence shown here is derived from an EMBL/GenBank/DDBJ whole genome shotgun (WGS) entry which is preliminary data.</text>
</comment>
<name>A0ABT5K9Y7_9BURK</name>